<evidence type="ECO:0000313" key="2">
    <source>
        <dbReference type="EMBL" id="TDL29266.1"/>
    </source>
</evidence>
<reference evidence="2 3" key="1">
    <citation type="submission" date="2018-06" db="EMBL/GenBank/DDBJ databases">
        <title>A transcriptomic atlas of mushroom development highlights an independent origin of complex multicellularity.</title>
        <authorList>
            <consortium name="DOE Joint Genome Institute"/>
            <person name="Krizsan K."/>
            <person name="Almasi E."/>
            <person name="Merenyi Z."/>
            <person name="Sahu N."/>
            <person name="Viragh M."/>
            <person name="Koszo T."/>
            <person name="Mondo S."/>
            <person name="Kiss B."/>
            <person name="Balint B."/>
            <person name="Kues U."/>
            <person name="Barry K."/>
            <person name="Hegedus J.C."/>
            <person name="Henrissat B."/>
            <person name="Johnson J."/>
            <person name="Lipzen A."/>
            <person name="Ohm R."/>
            <person name="Nagy I."/>
            <person name="Pangilinan J."/>
            <person name="Yan J."/>
            <person name="Xiong Y."/>
            <person name="Grigoriev I.V."/>
            <person name="Hibbett D.S."/>
            <person name="Nagy L.G."/>
        </authorList>
    </citation>
    <scope>NUCLEOTIDE SEQUENCE [LARGE SCALE GENOMIC DNA]</scope>
    <source>
        <strain evidence="2 3">SZMC22713</strain>
    </source>
</reference>
<dbReference type="OrthoDB" id="3267420at2759"/>
<organism evidence="2 3">
    <name type="scientific">Rickenella mellea</name>
    <dbReference type="NCBI Taxonomy" id="50990"/>
    <lineage>
        <taxon>Eukaryota</taxon>
        <taxon>Fungi</taxon>
        <taxon>Dikarya</taxon>
        <taxon>Basidiomycota</taxon>
        <taxon>Agaricomycotina</taxon>
        <taxon>Agaricomycetes</taxon>
        <taxon>Hymenochaetales</taxon>
        <taxon>Rickenellaceae</taxon>
        <taxon>Rickenella</taxon>
    </lineage>
</organism>
<keyword evidence="3" id="KW-1185">Reference proteome</keyword>
<proteinExistence type="predicted"/>
<accession>A0A4R5XG08</accession>
<dbReference type="AlphaFoldDB" id="A0A4R5XG08"/>
<feature type="compositionally biased region" description="Basic and acidic residues" evidence="1">
    <location>
        <begin position="40"/>
        <end position="66"/>
    </location>
</feature>
<dbReference type="Proteomes" id="UP000294933">
    <property type="component" value="Unassembled WGS sequence"/>
</dbReference>
<evidence type="ECO:0000313" key="3">
    <source>
        <dbReference type="Proteomes" id="UP000294933"/>
    </source>
</evidence>
<name>A0A4R5XG08_9AGAM</name>
<feature type="region of interest" description="Disordered" evidence="1">
    <location>
        <begin position="27"/>
        <end position="83"/>
    </location>
</feature>
<gene>
    <name evidence="2" type="ORF">BD410DRAFT_797920</name>
</gene>
<dbReference type="VEuPathDB" id="FungiDB:BD410DRAFT_797920"/>
<sequence length="130" mass="14447">MSSIHEVSPSHRDSEVPSNYLTRAAELPSYENVVQQPSDRYLHPDSAIHDEKPHPTDELPDSKDAPTHTTVPMPDENGFGKDAKLKAQEYHSDQIYPENRYGELGRADSAGAVPLLSDKIKEIEQGQPSN</sequence>
<dbReference type="EMBL" id="ML170156">
    <property type="protein sequence ID" value="TDL29266.1"/>
    <property type="molecule type" value="Genomic_DNA"/>
</dbReference>
<evidence type="ECO:0000256" key="1">
    <source>
        <dbReference type="SAM" id="MobiDB-lite"/>
    </source>
</evidence>
<protein>
    <submittedName>
        <fullName evidence="2">Uncharacterized protein</fullName>
    </submittedName>
</protein>